<dbReference type="AlphaFoldDB" id="A0A7S7M377"/>
<feature type="domain" description="Mechanosensitive ion channel MscS" evidence="9">
    <location>
        <begin position="333"/>
        <end position="414"/>
    </location>
</feature>
<dbReference type="RefSeq" id="WP_194367826.1">
    <property type="nucleotide sequence ID" value="NZ_CP054493.1"/>
</dbReference>
<organism evidence="10 11">
    <name type="scientific">Candidatus Sulfurimonas marisnigri</name>
    <dbReference type="NCBI Taxonomy" id="2740405"/>
    <lineage>
        <taxon>Bacteria</taxon>
        <taxon>Pseudomonadati</taxon>
        <taxon>Campylobacterota</taxon>
        <taxon>Epsilonproteobacteria</taxon>
        <taxon>Campylobacterales</taxon>
        <taxon>Sulfurimonadaceae</taxon>
        <taxon>Sulfurimonas</taxon>
    </lineage>
</organism>
<proteinExistence type="predicted"/>
<evidence type="ECO:0000256" key="2">
    <source>
        <dbReference type="ARBA" id="ARBA00022475"/>
    </source>
</evidence>
<dbReference type="SUPFAM" id="SSF82689">
    <property type="entry name" value="Mechanosensitive channel protein MscS (YggB), C-terminal domain"/>
    <property type="match status" value="1"/>
</dbReference>
<keyword evidence="6" id="KW-0175">Coiled coil</keyword>
<evidence type="ECO:0000256" key="6">
    <source>
        <dbReference type="SAM" id="Coils"/>
    </source>
</evidence>
<dbReference type="PANTHER" id="PTHR30566">
    <property type="entry name" value="YNAI-RELATED MECHANOSENSITIVE ION CHANNEL"/>
    <property type="match status" value="1"/>
</dbReference>
<dbReference type="EMBL" id="CP054493">
    <property type="protein sequence ID" value="QOY55789.1"/>
    <property type="molecule type" value="Genomic_DNA"/>
</dbReference>
<evidence type="ECO:0000256" key="1">
    <source>
        <dbReference type="ARBA" id="ARBA00004651"/>
    </source>
</evidence>
<evidence type="ECO:0000256" key="7">
    <source>
        <dbReference type="SAM" id="Phobius"/>
    </source>
</evidence>
<comment type="subcellular location">
    <subcellularLocation>
        <location evidence="1">Cell membrane</location>
        <topology evidence="1">Multi-pass membrane protein</topology>
    </subcellularLocation>
</comment>
<evidence type="ECO:0000256" key="3">
    <source>
        <dbReference type="ARBA" id="ARBA00022692"/>
    </source>
</evidence>
<gene>
    <name evidence="10" type="ORF">HUE87_06080</name>
</gene>
<sequence>MKIIFLYFLLTSSLLLAESVDKSIVTDKQEILKQELEKEDLKKEKIAEYVLELENLEVNIENKDSVWTKSYASYLTSLEVRESLEKIKKRIDFLQRKRKKSVTQKDELDALVSKEKILTSQIEKLKKKDSSPFANILTPPSIDETVVITNPFDIFTGISLIKTVEKDYSEYVLQKDELSELISLLRLQISIYKEIEAIDTDGKYKEAAKRKSKQLERFETALDTMSVTSEVYQKRLEIVEININKAIEVQMLKIVRIGVIVLVVFIIFFLLKLIVKKYITDNERFYMANKIITFANFTLIILILFFNYIENVAYLVTILGFASAGIAIAMKDWFMSILGWLVIVFGGSIHVGDRIRVDMDGMKYVGDVMDISLLRMTILEDITLTSVMQNRRAGRIIFVPNNYVFTRMIANYTHSTLKTVWDGVNITISFDSNHKKAMQICKEITKKYSKGYTDITRKQLNKLRNQYSLKNTNVEPRIFSFIEQNGISIDAWYLTNAYATLTLRSVISVEIVDAFNAEDDITIAYPTQKLHVETVRKKPPFDENEVV</sequence>
<keyword evidence="3 7" id="KW-0812">Transmembrane</keyword>
<dbReference type="InterPro" id="IPR023408">
    <property type="entry name" value="MscS_beta-dom_sf"/>
</dbReference>
<keyword evidence="2" id="KW-1003">Cell membrane</keyword>
<evidence type="ECO:0000256" key="5">
    <source>
        <dbReference type="ARBA" id="ARBA00023136"/>
    </source>
</evidence>
<dbReference type="InterPro" id="IPR010920">
    <property type="entry name" value="LSM_dom_sf"/>
</dbReference>
<feature type="coiled-coil region" evidence="6">
    <location>
        <begin position="24"/>
        <end position="128"/>
    </location>
</feature>
<dbReference type="SUPFAM" id="SSF50182">
    <property type="entry name" value="Sm-like ribonucleoproteins"/>
    <property type="match status" value="1"/>
</dbReference>
<evidence type="ECO:0000313" key="11">
    <source>
        <dbReference type="Proteomes" id="UP000593836"/>
    </source>
</evidence>
<dbReference type="KEGG" id="smas:HUE87_06080"/>
<accession>A0A7S7M377</accession>
<keyword evidence="5 7" id="KW-0472">Membrane</keyword>
<dbReference type="InterPro" id="IPR006685">
    <property type="entry name" value="MscS_channel_2nd"/>
</dbReference>
<feature type="signal peptide" evidence="8">
    <location>
        <begin position="1"/>
        <end position="17"/>
    </location>
</feature>
<feature type="chain" id="PRO_5032907689" evidence="8">
    <location>
        <begin position="18"/>
        <end position="547"/>
    </location>
</feature>
<reference evidence="10 11" key="1">
    <citation type="submission" date="2020-05" db="EMBL/GenBank/DDBJ databases">
        <title>Sulfurimonas marisnigri, sp. nov., and Sulfurimonas baltica, sp. nov., manganese oxide reducing chemolithoautotrophs of the class Epsilonproteobacteria isolated from the pelagic redoxclines of the Black and Baltic Seas and emended description of the genus Sulfurimonas.</title>
        <authorList>
            <person name="Henkel J.V."/>
            <person name="Laudan C."/>
            <person name="Werner J."/>
            <person name="Neu T."/>
            <person name="Plewe S."/>
            <person name="Sproer C."/>
            <person name="Bunk B."/>
            <person name="Schulz-Vogt H.N."/>
        </authorList>
    </citation>
    <scope>NUCLEOTIDE SEQUENCE [LARGE SCALE GENOMIC DNA]</scope>
    <source>
        <strain evidence="10 11">SoZ1</strain>
    </source>
</reference>
<evidence type="ECO:0000259" key="9">
    <source>
        <dbReference type="Pfam" id="PF00924"/>
    </source>
</evidence>
<dbReference type="Pfam" id="PF00924">
    <property type="entry name" value="MS_channel_2nd"/>
    <property type="match status" value="1"/>
</dbReference>
<keyword evidence="11" id="KW-1185">Reference proteome</keyword>
<evidence type="ECO:0000256" key="4">
    <source>
        <dbReference type="ARBA" id="ARBA00022989"/>
    </source>
</evidence>
<name>A0A7S7M377_9BACT</name>
<evidence type="ECO:0000313" key="10">
    <source>
        <dbReference type="EMBL" id="QOY55789.1"/>
    </source>
</evidence>
<dbReference type="InterPro" id="IPR011066">
    <property type="entry name" value="MscS_channel_C_sf"/>
</dbReference>
<keyword evidence="8" id="KW-0732">Signal</keyword>
<dbReference type="GO" id="GO:0008381">
    <property type="term" value="F:mechanosensitive monoatomic ion channel activity"/>
    <property type="evidence" value="ECO:0007669"/>
    <property type="project" value="UniProtKB-ARBA"/>
</dbReference>
<dbReference type="Gene3D" id="2.30.30.60">
    <property type="match status" value="1"/>
</dbReference>
<evidence type="ECO:0000256" key="8">
    <source>
        <dbReference type="SAM" id="SignalP"/>
    </source>
</evidence>
<dbReference type="Gene3D" id="3.30.70.100">
    <property type="match status" value="1"/>
</dbReference>
<feature type="transmembrane region" description="Helical" evidence="7">
    <location>
        <begin position="254"/>
        <end position="275"/>
    </location>
</feature>
<keyword evidence="4 7" id="KW-1133">Transmembrane helix</keyword>
<protein>
    <submittedName>
        <fullName evidence="10">Mechanosensitive ion channel</fullName>
    </submittedName>
</protein>
<dbReference type="PANTHER" id="PTHR30566:SF5">
    <property type="entry name" value="MECHANOSENSITIVE ION CHANNEL PROTEIN 1, MITOCHONDRIAL-RELATED"/>
    <property type="match status" value="1"/>
</dbReference>
<dbReference type="GO" id="GO:0005886">
    <property type="term" value="C:plasma membrane"/>
    <property type="evidence" value="ECO:0007669"/>
    <property type="project" value="UniProtKB-SubCell"/>
</dbReference>
<dbReference type="Proteomes" id="UP000593836">
    <property type="component" value="Chromosome"/>
</dbReference>